<evidence type="ECO:0000313" key="4">
    <source>
        <dbReference type="EMBL" id="PFG16416.1"/>
    </source>
</evidence>
<dbReference type="PANTHER" id="PTHR43877">
    <property type="entry name" value="AMINOALKYLPHOSPHONATE N-ACETYLTRANSFERASE-RELATED-RELATED"/>
    <property type="match status" value="1"/>
</dbReference>
<reference evidence="4 5" key="1">
    <citation type="submission" date="2017-10" db="EMBL/GenBank/DDBJ databases">
        <title>Sequencing the genomes of 1000 actinobacteria strains.</title>
        <authorList>
            <person name="Klenk H.-P."/>
        </authorList>
    </citation>
    <scope>NUCLEOTIDE SEQUENCE [LARGE SCALE GENOMIC DNA]</scope>
    <source>
        <strain evidence="4 5">DSM 15597</strain>
    </source>
</reference>
<dbReference type="SUPFAM" id="SSF55729">
    <property type="entry name" value="Acyl-CoA N-acyltransferases (Nat)"/>
    <property type="match status" value="1"/>
</dbReference>
<dbReference type="Proteomes" id="UP000226079">
    <property type="component" value="Unassembled WGS sequence"/>
</dbReference>
<organism evidence="4 5">
    <name type="scientific">Propionicimonas paludicola</name>
    <dbReference type="NCBI Taxonomy" id="185243"/>
    <lineage>
        <taxon>Bacteria</taxon>
        <taxon>Bacillati</taxon>
        <taxon>Actinomycetota</taxon>
        <taxon>Actinomycetes</taxon>
        <taxon>Propionibacteriales</taxon>
        <taxon>Nocardioidaceae</taxon>
        <taxon>Propionicimonas</taxon>
    </lineage>
</organism>
<dbReference type="InterPro" id="IPR000182">
    <property type="entry name" value="GNAT_dom"/>
</dbReference>
<dbReference type="RefSeq" id="WP_098459956.1">
    <property type="nucleotide sequence ID" value="NZ_PDJC01000001.1"/>
</dbReference>
<evidence type="ECO:0000313" key="5">
    <source>
        <dbReference type="Proteomes" id="UP000226079"/>
    </source>
</evidence>
<accession>A0A2A9CQM1</accession>
<dbReference type="EMBL" id="PDJC01000001">
    <property type="protein sequence ID" value="PFG16416.1"/>
    <property type="molecule type" value="Genomic_DNA"/>
</dbReference>
<sequence>MPEAPIEVRLCTAADLPALIARESNPAANFSQAQFDMMSAGDYYYAIALRDDEPLGTGALDCRASKLCPELKNLWVYPTMRRQGAARAITTYLEGQAAARGFVEVFLRVDPDNEAAIPMYIGLEYTPTGDHIETNYDQLGPDGQVVARTQVDAVYRKSLTVR</sequence>
<dbReference type="InterPro" id="IPR016181">
    <property type="entry name" value="Acyl_CoA_acyltransferase"/>
</dbReference>
<evidence type="ECO:0000256" key="1">
    <source>
        <dbReference type="ARBA" id="ARBA00022679"/>
    </source>
</evidence>
<gene>
    <name evidence="4" type="ORF">ATK74_0954</name>
</gene>
<dbReference type="AlphaFoldDB" id="A0A2A9CQM1"/>
<evidence type="ECO:0000259" key="3">
    <source>
        <dbReference type="PROSITE" id="PS51186"/>
    </source>
</evidence>
<dbReference type="PANTHER" id="PTHR43877:SF2">
    <property type="entry name" value="AMINOALKYLPHOSPHONATE N-ACETYLTRANSFERASE-RELATED"/>
    <property type="match status" value="1"/>
</dbReference>
<comment type="caution">
    <text evidence="4">The sequence shown here is derived from an EMBL/GenBank/DDBJ whole genome shotgun (WGS) entry which is preliminary data.</text>
</comment>
<dbReference type="Pfam" id="PF00583">
    <property type="entry name" value="Acetyltransf_1"/>
    <property type="match status" value="1"/>
</dbReference>
<dbReference type="OrthoDB" id="9799092at2"/>
<protein>
    <submittedName>
        <fullName evidence="4">Acetyltransferase (GNAT) family protein</fullName>
    </submittedName>
</protein>
<dbReference type="InterPro" id="IPR050832">
    <property type="entry name" value="Bact_Acetyltransf"/>
</dbReference>
<keyword evidence="5" id="KW-1185">Reference proteome</keyword>
<proteinExistence type="predicted"/>
<name>A0A2A9CQM1_9ACTN</name>
<evidence type="ECO:0000256" key="2">
    <source>
        <dbReference type="ARBA" id="ARBA00023315"/>
    </source>
</evidence>
<dbReference type="PROSITE" id="PS51186">
    <property type="entry name" value="GNAT"/>
    <property type="match status" value="1"/>
</dbReference>
<dbReference type="GO" id="GO:0016747">
    <property type="term" value="F:acyltransferase activity, transferring groups other than amino-acyl groups"/>
    <property type="evidence" value="ECO:0007669"/>
    <property type="project" value="InterPro"/>
</dbReference>
<dbReference type="Gene3D" id="3.40.630.30">
    <property type="match status" value="1"/>
</dbReference>
<keyword evidence="1 4" id="KW-0808">Transferase</keyword>
<dbReference type="CDD" id="cd04301">
    <property type="entry name" value="NAT_SF"/>
    <property type="match status" value="1"/>
</dbReference>
<keyword evidence="2" id="KW-0012">Acyltransferase</keyword>
<feature type="domain" description="N-acetyltransferase" evidence="3">
    <location>
        <begin position="6"/>
        <end position="160"/>
    </location>
</feature>